<dbReference type="Proteomes" id="UP000594459">
    <property type="component" value="Chromosome"/>
</dbReference>
<name>A0A7S8IVP3_9SPHN</name>
<gene>
    <name evidence="1" type="ORF">IRL76_04850</name>
</gene>
<evidence type="ECO:0000313" key="1">
    <source>
        <dbReference type="EMBL" id="QPC99870.1"/>
    </source>
</evidence>
<evidence type="ECO:0000313" key="2">
    <source>
        <dbReference type="Proteomes" id="UP000594459"/>
    </source>
</evidence>
<accession>A0A7S8IVP3</accession>
<sequence>MPGVFLFFGKGQRPSRRAVVEQLANSDTAFVSHDPVQADQILKDEREAELSSWLELVCHGLTFDVLGLGDGPALTTGPVAHRFGCSADIDGGDFEAIGLFPGPHLAEGTNSLPVVRTMLQLALLLAETSGEFRGAYWSPARSLIGPDLFRRIVGEWLAGGPFPSLGLVGYVFGEDGSMRSDGLAFLADREIALEPALSADRIAAARLAVRVVHLLVGSLPPDHVMPFTFEGREMHLRPDSEGKLIFVELA</sequence>
<proteinExistence type="predicted"/>
<keyword evidence="2" id="KW-1185">Reference proteome</keyword>
<evidence type="ECO:0008006" key="3">
    <source>
        <dbReference type="Google" id="ProtNLM"/>
    </source>
</evidence>
<protein>
    <recommendedName>
        <fullName evidence="3">DUF4261 domain-containing protein</fullName>
    </recommendedName>
</protein>
<dbReference type="KEGG" id="qso:IRL76_04850"/>
<dbReference type="EMBL" id="CP064654">
    <property type="protein sequence ID" value="QPC99870.1"/>
    <property type="molecule type" value="Genomic_DNA"/>
</dbReference>
<organism evidence="1 2">
    <name type="scientific">Qipengyuania soli</name>
    <dbReference type="NCBI Taxonomy" id="2782568"/>
    <lineage>
        <taxon>Bacteria</taxon>
        <taxon>Pseudomonadati</taxon>
        <taxon>Pseudomonadota</taxon>
        <taxon>Alphaproteobacteria</taxon>
        <taxon>Sphingomonadales</taxon>
        <taxon>Erythrobacteraceae</taxon>
        <taxon>Qipengyuania</taxon>
    </lineage>
</organism>
<dbReference type="AlphaFoldDB" id="A0A7S8IVP3"/>
<dbReference type="RefSeq" id="WP_200983657.1">
    <property type="nucleotide sequence ID" value="NZ_CP064654.1"/>
</dbReference>
<reference evidence="1 2" key="1">
    <citation type="submission" date="2020-11" db="EMBL/GenBank/DDBJ databases">
        <title>The genome sequence of Erythrobacter sp. 6D36.</title>
        <authorList>
            <person name="Liu Y."/>
        </authorList>
    </citation>
    <scope>NUCLEOTIDE SEQUENCE [LARGE SCALE GENOMIC DNA]</scope>
    <source>
        <strain evidence="1 2">6D36</strain>
    </source>
</reference>